<evidence type="ECO:0000313" key="10">
    <source>
        <dbReference type="Proteomes" id="UP000284908"/>
    </source>
</evidence>
<keyword evidence="10" id="KW-1185">Reference proteome</keyword>
<comment type="caution">
    <text evidence="9">The sequence shown here is derived from an EMBL/GenBank/DDBJ whole genome shotgun (WGS) entry which is preliminary data.</text>
</comment>
<evidence type="ECO:0000313" key="9">
    <source>
        <dbReference type="EMBL" id="RJT32585.1"/>
    </source>
</evidence>
<dbReference type="AlphaFoldDB" id="A0A419N1Z0"/>
<dbReference type="InterPro" id="IPR036316">
    <property type="entry name" value="Pili_assmbl_chap_C_dom_sf"/>
</dbReference>
<protein>
    <recommendedName>
        <fullName evidence="11">Molecular chaperone</fullName>
    </recommendedName>
</protein>
<evidence type="ECO:0000256" key="6">
    <source>
        <dbReference type="SAM" id="SignalP"/>
    </source>
</evidence>
<evidence type="ECO:0000256" key="4">
    <source>
        <dbReference type="ARBA" id="ARBA00022764"/>
    </source>
</evidence>
<dbReference type="InterPro" id="IPR001829">
    <property type="entry name" value="Pili_assmbl_chaperone_bac"/>
</dbReference>
<proteinExistence type="inferred from homology"/>
<keyword evidence="4" id="KW-0574">Periplasm</keyword>
<reference evidence="9 10" key="1">
    <citation type="submission" date="2018-09" db="EMBL/GenBank/DDBJ databases">
        <authorList>
            <person name="Le Fleche-Mateos A."/>
        </authorList>
    </citation>
    <scope>NUCLEOTIDE SEQUENCE [LARGE SCALE GENOMIC DNA]</scope>
    <source>
        <strain evidence="9 10">DSM 27399</strain>
    </source>
</reference>
<name>A0A419N1Z0_9GAMM</name>
<dbReference type="GO" id="GO:0030288">
    <property type="term" value="C:outer membrane-bounded periplasmic space"/>
    <property type="evidence" value="ECO:0007669"/>
    <property type="project" value="InterPro"/>
</dbReference>
<dbReference type="PANTHER" id="PTHR30251:SF2">
    <property type="entry name" value="FIMBRIAL CHAPERONE YADV-RELATED"/>
    <property type="match status" value="1"/>
</dbReference>
<dbReference type="OrthoDB" id="9131059at2"/>
<evidence type="ECO:0008006" key="11">
    <source>
        <dbReference type="Google" id="ProtNLM"/>
    </source>
</evidence>
<evidence type="ECO:0000259" key="7">
    <source>
        <dbReference type="Pfam" id="PF00345"/>
    </source>
</evidence>
<dbReference type="PRINTS" id="PR00969">
    <property type="entry name" value="CHAPERONPILI"/>
</dbReference>
<dbReference type="EMBL" id="RAHH01000052">
    <property type="protein sequence ID" value="RJT32585.1"/>
    <property type="molecule type" value="Genomic_DNA"/>
</dbReference>
<dbReference type="GO" id="GO:0071555">
    <property type="term" value="P:cell wall organization"/>
    <property type="evidence" value="ECO:0007669"/>
    <property type="project" value="InterPro"/>
</dbReference>
<evidence type="ECO:0000256" key="2">
    <source>
        <dbReference type="ARBA" id="ARBA00007399"/>
    </source>
</evidence>
<feature type="signal peptide" evidence="6">
    <location>
        <begin position="1"/>
        <end position="23"/>
    </location>
</feature>
<feature type="domain" description="Pili assembly chaperone C-terminal" evidence="8">
    <location>
        <begin position="161"/>
        <end position="216"/>
    </location>
</feature>
<dbReference type="Proteomes" id="UP000284908">
    <property type="component" value="Unassembled WGS sequence"/>
</dbReference>
<dbReference type="InterPro" id="IPR016148">
    <property type="entry name" value="Pili_assmbl_chaperone_C"/>
</dbReference>
<comment type="subcellular location">
    <subcellularLocation>
        <location evidence="1">Periplasm</location>
    </subcellularLocation>
</comment>
<dbReference type="SUPFAM" id="SSF49584">
    <property type="entry name" value="Periplasmic chaperone C-domain"/>
    <property type="match status" value="1"/>
</dbReference>
<organism evidence="9 10">
    <name type="scientific">Rahnella woolbedingensis</name>
    <dbReference type="NCBI Taxonomy" id="1510574"/>
    <lineage>
        <taxon>Bacteria</taxon>
        <taxon>Pseudomonadati</taxon>
        <taxon>Pseudomonadota</taxon>
        <taxon>Gammaproteobacteria</taxon>
        <taxon>Enterobacterales</taxon>
        <taxon>Yersiniaceae</taxon>
        <taxon>Rahnella</taxon>
    </lineage>
</organism>
<evidence type="ECO:0000256" key="5">
    <source>
        <dbReference type="ARBA" id="ARBA00023186"/>
    </source>
</evidence>
<dbReference type="InterPro" id="IPR050643">
    <property type="entry name" value="Periplasmic_pilus_chap"/>
</dbReference>
<dbReference type="PANTHER" id="PTHR30251">
    <property type="entry name" value="PILUS ASSEMBLY CHAPERONE"/>
    <property type="match status" value="1"/>
</dbReference>
<evidence type="ECO:0000259" key="8">
    <source>
        <dbReference type="Pfam" id="PF02753"/>
    </source>
</evidence>
<keyword evidence="3 6" id="KW-0732">Signal</keyword>
<dbReference type="SUPFAM" id="SSF49354">
    <property type="entry name" value="PapD-like"/>
    <property type="match status" value="1"/>
</dbReference>
<evidence type="ECO:0000256" key="1">
    <source>
        <dbReference type="ARBA" id="ARBA00004418"/>
    </source>
</evidence>
<dbReference type="RefSeq" id="WP_120135235.1">
    <property type="nucleotide sequence ID" value="NZ_RAHH01000052.1"/>
</dbReference>
<evidence type="ECO:0000256" key="3">
    <source>
        <dbReference type="ARBA" id="ARBA00022729"/>
    </source>
</evidence>
<dbReference type="InterPro" id="IPR008962">
    <property type="entry name" value="PapD-like_sf"/>
</dbReference>
<dbReference type="InterPro" id="IPR013783">
    <property type="entry name" value="Ig-like_fold"/>
</dbReference>
<dbReference type="Pfam" id="PF00345">
    <property type="entry name" value="PapD_N"/>
    <property type="match status" value="1"/>
</dbReference>
<gene>
    <name evidence="9" type="ORF">D6C13_24525</name>
</gene>
<dbReference type="Pfam" id="PF02753">
    <property type="entry name" value="PapD_C"/>
    <property type="match status" value="1"/>
</dbReference>
<keyword evidence="5" id="KW-0143">Chaperone</keyword>
<feature type="chain" id="PRO_5019331899" description="Molecular chaperone" evidence="6">
    <location>
        <begin position="24"/>
        <end position="224"/>
    </location>
</feature>
<feature type="domain" description="Pili assembly chaperone N-terminal" evidence="7">
    <location>
        <begin position="25"/>
        <end position="138"/>
    </location>
</feature>
<accession>A0A419N1Z0</accession>
<dbReference type="Gene3D" id="2.60.40.10">
    <property type="entry name" value="Immunoglobulins"/>
    <property type="match status" value="2"/>
</dbReference>
<sequence>MPKRLILSLIAGGLMLSAPPSQAALSLSNTRVILQAASSSSVEVINGSSSRYGMQAWVETPEGQDPGKMLVVTPGLSSVDAKKQVVLRLLSFGNPDNKEQLYYLNVQEIPPKPKDNGKSQFLLAVRTKIKVLVRPASLFAARRGAEQKIEVSKTSHGLHFKNPTPYYFAVTTLTSGGKTVSKTALGTFAPMSSADVVFAAPASSVTVRYLEDTGAARSITLPVQ</sequence>
<comment type="similarity">
    <text evidence="2">Belongs to the periplasmic pilus chaperone family.</text>
</comment>
<dbReference type="InterPro" id="IPR016147">
    <property type="entry name" value="Pili_assmbl_chaperone_N"/>
</dbReference>